<comment type="caution">
    <text evidence="1">The sequence shown here is derived from an EMBL/GenBank/DDBJ whole genome shotgun (WGS) entry which is preliminary data.</text>
</comment>
<dbReference type="AlphaFoldDB" id="A0A8J3WPV6"/>
<dbReference type="RefSeq" id="WP_204069361.1">
    <property type="nucleotide sequence ID" value="NZ_BOOJ01000082.1"/>
</dbReference>
<evidence type="ECO:0000313" key="1">
    <source>
        <dbReference type="EMBL" id="GIH97355.1"/>
    </source>
</evidence>
<reference evidence="1 2" key="1">
    <citation type="submission" date="2021-01" db="EMBL/GenBank/DDBJ databases">
        <title>Whole genome shotgun sequence of Planobispora siamensis NBRC 107568.</title>
        <authorList>
            <person name="Komaki H."/>
            <person name="Tamura T."/>
        </authorList>
    </citation>
    <scope>NUCLEOTIDE SEQUENCE [LARGE SCALE GENOMIC DNA]</scope>
    <source>
        <strain evidence="1 2">NBRC 107568</strain>
    </source>
</reference>
<proteinExistence type="predicted"/>
<organism evidence="1 2">
    <name type="scientific">Planobispora siamensis</name>
    <dbReference type="NCBI Taxonomy" id="936338"/>
    <lineage>
        <taxon>Bacteria</taxon>
        <taxon>Bacillati</taxon>
        <taxon>Actinomycetota</taxon>
        <taxon>Actinomycetes</taxon>
        <taxon>Streptosporangiales</taxon>
        <taxon>Streptosporangiaceae</taxon>
        <taxon>Planobispora</taxon>
    </lineage>
</organism>
<name>A0A8J3WPV6_9ACTN</name>
<dbReference type="Proteomes" id="UP000619788">
    <property type="component" value="Unassembled WGS sequence"/>
</dbReference>
<gene>
    <name evidence="1" type="ORF">Psi01_79850</name>
</gene>
<evidence type="ECO:0000313" key="2">
    <source>
        <dbReference type="Proteomes" id="UP000619788"/>
    </source>
</evidence>
<dbReference type="EMBL" id="BOOJ01000082">
    <property type="protein sequence ID" value="GIH97355.1"/>
    <property type="molecule type" value="Genomic_DNA"/>
</dbReference>
<sequence>MTTTDGLRPGRAMISLLGSTFGTDDGTAKAFSVPGGRGRQAVLGGADRAGDEPRLLVDFNRGQPLLSARGQQVGERRGNTVRLWEQEYRVHRPRLRTRLRFAVTVGEYDVLQAREHSDPGSTVRTLRTAGDAALDPIVTLALILLVARPDKMGVLYELFRH</sequence>
<keyword evidence="2" id="KW-1185">Reference proteome</keyword>
<protein>
    <submittedName>
        <fullName evidence="1">Uncharacterized protein</fullName>
    </submittedName>
</protein>
<accession>A0A8J3WPV6</accession>